<dbReference type="SUPFAM" id="SSF82771">
    <property type="entry name" value="GIY-YIG endonuclease"/>
    <property type="match status" value="1"/>
</dbReference>
<name>A0A6J4T255_9ACTN</name>
<dbReference type="Gene3D" id="3.40.1440.10">
    <property type="entry name" value="GIY-YIG endonuclease"/>
    <property type="match status" value="1"/>
</dbReference>
<comment type="similarity">
    <text evidence="1">Belongs to the UPF0213 family.</text>
</comment>
<proteinExistence type="inferred from homology"/>
<dbReference type="PROSITE" id="PS50164">
    <property type="entry name" value="GIY_YIG"/>
    <property type="match status" value="1"/>
</dbReference>
<dbReference type="PANTHER" id="PTHR34477">
    <property type="entry name" value="UPF0213 PROTEIN YHBQ"/>
    <property type="match status" value="1"/>
</dbReference>
<dbReference type="GO" id="GO:0004519">
    <property type="term" value="F:endonuclease activity"/>
    <property type="evidence" value="ECO:0007669"/>
    <property type="project" value="UniProtKB-KW"/>
</dbReference>
<evidence type="ECO:0000256" key="1">
    <source>
        <dbReference type="ARBA" id="ARBA00007435"/>
    </source>
</evidence>
<dbReference type="CDD" id="cd10456">
    <property type="entry name" value="GIY-YIG_UPF0213"/>
    <property type="match status" value="1"/>
</dbReference>
<organism evidence="3">
    <name type="scientific">uncultured Solirubrobacteraceae bacterium</name>
    <dbReference type="NCBI Taxonomy" id="1162706"/>
    <lineage>
        <taxon>Bacteria</taxon>
        <taxon>Bacillati</taxon>
        <taxon>Actinomycetota</taxon>
        <taxon>Thermoleophilia</taxon>
        <taxon>Solirubrobacterales</taxon>
        <taxon>Solirubrobacteraceae</taxon>
        <taxon>environmental samples</taxon>
    </lineage>
</organism>
<feature type="domain" description="GIY-YIG" evidence="2">
    <location>
        <begin position="2"/>
        <end position="77"/>
    </location>
</feature>
<dbReference type="Pfam" id="PF01541">
    <property type="entry name" value="GIY-YIG"/>
    <property type="match status" value="1"/>
</dbReference>
<dbReference type="PANTHER" id="PTHR34477:SF1">
    <property type="entry name" value="UPF0213 PROTEIN YHBQ"/>
    <property type="match status" value="1"/>
</dbReference>
<evidence type="ECO:0000259" key="2">
    <source>
        <dbReference type="PROSITE" id="PS50164"/>
    </source>
</evidence>
<dbReference type="InterPro" id="IPR050190">
    <property type="entry name" value="UPF0213_domain"/>
</dbReference>
<keyword evidence="3" id="KW-0540">Nuclease</keyword>
<keyword evidence="3" id="KW-0255">Endonuclease</keyword>
<reference evidence="3" key="1">
    <citation type="submission" date="2020-02" db="EMBL/GenBank/DDBJ databases">
        <authorList>
            <person name="Meier V. D."/>
        </authorList>
    </citation>
    <scope>NUCLEOTIDE SEQUENCE</scope>
    <source>
        <strain evidence="3">AVDCRST_MAG53</strain>
    </source>
</reference>
<dbReference type="InterPro" id="IPR035901">
    <property type="entry name" value="GIY-YIG_endonuc_sf"/>
</dbReference>
<sequence>MADAWVYLLRCADGSLYTGWTNDLPKRLAAHAGGTASRYTRSRLPVALALALPQADRSSAMKEELRIKRLPRADKLALVAHAASIAAAERAVNRCERAEG</sequence>
<keyword evidence="3" id="KW-0378">Hydrolase</keyword>
<protein>
    <submittedName>
        <fullName evidence="3">COG2827: putative endonuclease containing a URI domain</fullName>
    </submittedName>
</protein>
<accession>A0A6J4T255</accession>
<dbReference type="EMBL" id="CADCVR010000081">
    <property type="protein sequence ID" value="CAA9511233.1"/>
    <property type="molecule type" value="Genomic_DNA"/>
</dbReference>
<gene>
    <name evidence="3" type="ORF">AVDCRST_MAG53-2624</name>
</gene>
<dbReference type="AlphaFoldDB" id="A0A6J4T255"/>
<dbReference type="InterPro" id="IPR000305">
    <property type="entry name" value="GIY-YIG_endonuc"/>
</dbReference>
<evidence type="ECO:0000313" key="3">
    <source>
        <dbReference type="EMBL" id="CAA9511233.1"/>
    </source>
</evidence>